<sequence length="82" mass="8319">MSPIEFATLPVLSTSSSYCSSRPLVCQVDGVQADPVGLLAKALLIDIDPATRWAIPLISGAASDAAPGQPAAPRSTAATDPE</sequence>
<dbReference type="EMBL" id="FO203431">
    <property type="protein sequence ID" value="CCH88488.1"/>
    <property type="molecule type" value="Genomic_DNA"/>
</dbReference>
<keyword evidence="3" id="KW-1185">Reference proteome</keyword>
<name>I4EYM5_MODI5</name>
<dbReference type="STRING" id="477641.MODMU_3062"/>
<evidence type="ECO:0000313" key="2">
    <source>
        <dbReference type="EMBL" id="CCH88488.1"/>
    </source>
</evidence>
<reference evidence="2 3" key="1">
    <citation type="journal article" date="2012" name="J. Bacteriol.">
        <title>Genome Sequence of Radiation-Resistant Modestobacter marinus Strain BC501, a Representative Actinobacterium That Thrives on Calcareous Stone Surfaces.</title>
        <authorList>
            <person name="Normand P."/>
            <person name="Gury J."/>
            <person name="Pujic P."/>
            <person name="Chouaia B."/>
            <person name="Crotti E."/>
            <person name="Brusetti L."/>
            <person name="Daffonchio D."/>
            <person name="Vacherie B."/>
            <person name="Barbe V."/>
            <person name="Medigue C."/>
            <person name="Calteau A."/>
            <person name="Ghodhbane-Gtari F."/>
            <person name="Essoussi I."/>
            <person name="Nouioui I."/>
            <person name="Abbassi-Ghozzi I."/>
            <person name="Gtari M."/>
        </authorList>
    </citation>
    <scope>NUCLEOTIDE SEQUENCE [LARGE SCALE GENOMIC DNA]</scope>
    <source>
        <strain evidence="3">BC 501</strain>
    </source>
</reference>
<protein>
    <submittedName>
        <fullName evidence="2">Uncharacterized protein</fullName>
    </submittedName>
</protein>
<dbReference type="KEGG" id="mmar:MODMU_3062"/>
<feature type="region of interest" description="Disordered" evidence="1">
    <location>
        <begin position="62"/>
        <end position="82"/>
    </location>
</feature>
<organism evidence="2 3">
    <name type="scientific">Modestobacter italicus (strain DSM 44449 / CECT 9708 / BC 501)</name>
    <dbReference type="NCBI Taxonomy" id="2732864"/>
    <lineage>
        <taxon>Bacteria</taxon>
        <taxon>Bacillati</taxon>
        <taxon>Actinomycetota</taxon>
        <taxon>Actinomycetes</taxon>
        <taxon>Geodermatophilales</taxon>
        <taxon>Geodermatophilaceae</taxon>
        <taxon>Modestobacter</taxon>
    </lineage>
</organism>
<feature type="compositionally biased region" description="Low complexity" evidence="1">
    <location>
        <begin position="62"/>
        <end position="73"/>
    </location>
</feature>
<proteinExistence type="predicted"/>
<dbReference type="Proteomes" id="UP000006461">
    <property type="component" value="Chromosome"/>
</dbReference>
<evidence type="ECO:0000256" key="1">
    <source>
        <dbReference type="SAM" id="MobiDB-lite"/>
    </source>
</evidence>
<evidence type="ECO:0000313" key="3">
    <source>
        <dbReference type="Proteomes" id="UP000006461"/>
    </source>
</evidence>
<gene>
    <name evidence="2" type="ordered locus">MODMU_3062</name>
</gene>
<dbReference type="eggNOG" id="COG0628">
    <property type="taxonomic scope" value="Bacteria"/>
</dbReference>
<accession>I4EYM5</accession>
<dbReference type="HOGENOM" id="CLU_2554530_0_0_11"/>
<dbReference type="AlphaFoldDB" id="I4EYM5"/>